<evidence type="ECO:0000256" key="1">
    <source>
        <dbReference type="ARBA" id="ARBA00023157"/>
    </source>
</evidence>
<dbReference type="AlphaFoldDB" id="E3M2V7"/>
<keyword evidence="4" id="KW-0732">Signal</keyword>
<keyword evidence="7" id="KW-1185">Reference proteome</keyword>
<evidence type="ECO:0000256" key="3">
    <source>
        <dbReference type="SAM" id="Phobius"/>
    </source>
</evidence>
<dbReference type="CTD" id="9821355"/>
<protein>
    <recommendedName>
        <fullName evidence="5">CUB domain-containing protein</fullName>
    </recommendedName>
</protein>
<dbReference type="KEGG" id="crq:GCK72_023753"/>
<evidence type="ECO:0000313" key="6">
    <source>
        <dbReference type="EMBL" id="EFO89951.1"/>
    </source>
</evidence>
<organism evidence="7">
    <name type="scientific">Caenorhabditis remanei</name>
    <name type="common">Caenorhabditis vulgaris</name>
    <dbReference type="NCBI Taxonomy" id="31234"/>
    <lineage>
        <taxon>Eukaryota</taxon>
        <taxon>Metazoa</taxon>
        <taxon>Ecdysozoa</taxon>
        <taxon>Nematoda</taxon>
        <taxon>Chromadorea</taxon>
        <taxon>Rhabditida</taxon>
        <taxon>Rhabditina</taxon>
        <taxon>Rhabditomorpha</taxon>
        <taxon>Rhabditoidea</taxon>
        <taxon>Rhabditidae</taxon>
        <taxon>Peloderinae</taxon>
        <taxon>Caenorhabditis</taxon>
    </lineage>
</organism>
<proteinExistence type="predicted"/>
<dbReference type="SMART" id="SM00042">
    <property type="entry name" value="CUB"/>
    <property type="match status" value="1"/>
</dbReference>
<comment type="caution">
    <text evidence="2">Lacks conserved residue(s) required for the propagation of feature annotation.</text>
</comment>
<keyword evidence="3" id="KW-0472">Membrane</keyword>
<dbReference type="STRING" id="31234.E3M2V7"/>
<feature type="signal peptide" evidence="4">
    <location>
        <begin position="1"/>
        <end position="19"/>
    </location>
</feature>
<name>E3M2V7_CAERE</name>
<dbReference type="PANTHER" id="PTHR39385:SF4">
    <property type="entry name" value="CUB DOMAIN-CONTAINING PROTEIN"/>
    <property type="match status" value="1"/>
</dbReference>
<evidence type="ECO:0000313" key="7">
    <source>
        <dbReference type="Proteomes" id="UP000008281"/>
    </source>
</evidence>
<dbReference type="PANTHER" id="PTHR39385">
    <property type="entry name" value="PROTEIN CBG20422"/>
    <property type="match status" value="1"/>
</dbReference>
<dbReference type="eggNOG" id="ENOG502TC9D">
    <property type="taxonomic scope" value="Eukaryota"/>
</dbReference>
<feature type="domain" description="CUB" evidence="5">
    <location>
        <begin position="481"/>
        <end position="592"/>
    </location>
</feature>
<reference evidence="6" key="1">
    <citation type="submission" date="2007-07" db="EMBL/GenBank/DDBJ databases">
        <title>PCAP assembly of the Caenorhabditis remanei genome.</title>
        <authorList>
            <consortium name="The Caenorhabditis remanei Sequencing Consortium"/>
            <person name="Wilson R.K."/>
        </authorList>
    </citation>
    <scope>NUCLEOTIDE SEQUENCE [LARGE SCALE GENOMIC DNA]</scope>
    <source>
        <strain evidence="6">PB4641</strain>
    </source>
</reference>
<dbReference type="RefSeq" id="XP_003109809.2">
    <property type="nucleotide sequence ID" value="XM_003109761.2"/>
</dbReference>
<dbReference type="CDD" id="cd00041">
    <property type="entry name" value="CUB"/>
    <property type="match status" value="1"/>
</dbReference>
<feature type="transmembrane region" description="Helical" evidence="3">
    <location>
        <begin position="646"/>
        <end position="668"/>
    </location>
</feature>
<accession>E3M2V7</accession>
<dbReference type="InterPro" id="IPR000859">
    <property type="entry name" value="CUB_dom"/>
</dbReference>
<sequence length="704" mass="80400">MRYGLLICVFWLCFSSVAGYNYLGCSITIPGNIAWGDAKMKCQPGGCLVKLLPRSDAILVFIFKEKYDNMDISVIRKTTNETIYLKRFSNLRTKQFLVEENEGLLVNYTNCNSNEAPEFEYQYTVLGHRTCGPILKRVGYEQKIIQQIREVSRNGNCSYHLIPSNSENIGMETLFISSTPKKTIEVTIDDDEKNIQRGELIVVRNWTSVDLLNSFEVESSARGGSKTLEEIVAISTTSSCSCDISRITLFPEEMVELHTPGFPDFLCPSARCETLISLSERNETEEFEQRVLVRVDAVAWNTSELRLSSGTQEILFNEKTFSRLSTNFLLDYQNVKVTYTTTQDFRVGTEGQFAVQVMNVKIRKACDCSLFGQKKFVEDWSQKISIPSDCEVMFCDWIISASAKKRPREITIQIDNAHDEDQMFIWNSKIMEKYPSDYLDQPRKVYINDSSSDTHIFFRRNSSGPTSIVNVSWKTLHDVDCETFTKISLTKNPKAFISPNYPMGYAHWGSCTLLLTAPKNYHITVFINELELEAAHYIGFRDGTSSGAPKLAKFTGTEYNREFSSTGNNVFVEFISYGRSKKRGYHYIAYAVRSPNATEEMETFEETTTDSPLSTTEKPVPPSLFVESVVMVLAKEIVKDVFNMCLFFWNLAFYVIVIVPIGLAVFFIGRIIVKKFNRPIPFSLEWPSFLKKKSRSSDMEMLIR</sequence>
<gene>
    <name evidence="6" type="ORF">CRE_07294</name>
</gene>
<dbReference type="Gene3D" id="2.60.120.290">
    <property type="entry name" value="Spermadhesin, CUB domain"/>
    <property type="match status" value="1"/>
</dbReference>
<dbReference type="Proteomes" id="UP000008281">
    <property type="component" value="Unassembled WGS sequence"/>
</dbReference>
<dbReference type="InParanoid" id="E3M2V7"/>
<evidence type="ECO:0000256" key="2">
    <source>
        <dbReference type="PROSITE-ProRule" id="PRU00059"/>
    </source>
</evidence>
<keyword evidence="3" id="KW-1133">Transmembrane helix</keyword>
<dbReference type="PROSITE" id="PS01180">
    <property type="entry name" value="CUB"/>
    <property type="match status" value="1"/>
</dbReference>
<dbReference type="OrthoDB" id="5876374at2759"/>
<dbReference type="InterPro" id="IPR035914">
    <property type="entry name" value="Sperma_CUB_dom_sf"/>
</dbReference>
<keyword evidence="1" id="KW-1015">Disulfide bond</keyword>
<dbReference type="HOGENOM" id="CLU_024418_0_0_1"/>
<keyword evidence="3" id="KW-0812">Transmembrane</keyword>
<evidence type="ECO:0000256" key="4">
    <source>
        <dbReference type="SAM" id="SignalP"/>
    </source>
</evidence>
<dbReference type="SUPFAM" id="SSF49854">
    <property type="entry name" value="Spermadhesin, CUB domain"/>
    <property type="match status" value="1"/>
</dbReference>
<feature type="chain" id="PRO_5003175987" description="CUB domain-containing protein" evidence="4">
    <location>
        <begin position="20"/>
        <end position="704"/>
    </location>
</feature>
<evidence type="ECO:0000259" key="5">
    <source>
        <dbReference type="PROSITE" id="PS01180"/>
    </source>
</evidence>
<dbReference type="Pfam" id="PF00431">
    <property type="entry name" value="CUB"/>
    <property type="match status" value="1"/>
</dbReference>
<dbReference type="GeneID" id="9821355"/>
<dbReference type="EMBL" id="DS268422">
    <property type="protein sequence ID" value="EFO89951.1"/>
    <property type="molecule type" value="Genomic_DNA"/>
</dbReference>